<dbReference type="RefSeq" id="WP_204701358.1">
    <property type="nucleotide sequence ID" value="NZ_JAFBDQ010000006.1"/>
</dbReference>
<reference evidence="3" key="1">
    <citation type="submission" date="2021-01" db="EMBL/GenBank/DDBJ databases">
        <title>Genomic Encyclopedia of Type Strains, Phase IV (KMG-IV): sequencing the most valuable type-strain genomes for metagenomic binning, comparative biology and taxonomic classification.</title>
        <authorList>
            <person name="Goeker M."/>
        </authorList>
    </citation>
    <scope>NUCLEOTIDE SEQUENCE</scope>
    <source>
        <strain evidence="3">DSM 23230</strain>
    </source>
</reference>
<organism evidence="3 4">
    <name type="scientific">Halanaerobacter jeridensis</name>
    <dbReference type="NCBI Taxonomy" id="706427"/>
    <lineage>
        <taxon>Bacteria</taxon>
        <taxon>Bacillati</taxon>
        <taxon>Bacillota</taxon>
        <taxon>Clostridia</taxon>
        <taxon>Halanaerobiales</taxon>
        <taxon>Halobacteroidaceae</taxon>
        <taxon>Halanaerobacter</taxon>
    </lineage>
</organism>
<comment type="similarity">
    <text evidence="2">Belongs to the TmcAL family.</text>
</comment>
<dbReference type="EMBL" id="JAFBDQ010000006">
    <property type="protein sequence ID" value="MBM7556579.1"/>
    <property type="molecule type" value="Genomic_DNA"/>
</dbReference>
<protein>
    <recommendedName>
        <fullName evidence="2">tRNA(Met) cytidine acetate ligase</fullName>
        <ecNumber evidence="2">6.3.4.-</ecNumber>
    </recommendedName>
</protein>
<keyword evidence="2" id="KW-0436">Ligase</keyword>
<feature type="binding site" evidence="2">
    <location>
        <begin position="7"/>
        <end position="20"/>
    </location>
    <ligand>
        <name>ATP</name>
        <dbReference type="ChEBI" id="CHEBI:30616"/>
    </ligand>
</feature>
<feature type="binding site" evidence="2">
    <location>
        <position position="198"/>
    </location>
    <ligand>
        <name>ATP</name>
        <dbReference type="ChEBI" id="CHEBI:30616"/>
    </ligand>
</feature>
<dbReference type="PANTHER" id="PTHR37825">
    <property type="entry name" value="TRNA(MET) CYTIDINE ACETATE LIGASE"/>
    <property type="match status" value="1"/>
</dbReference>
<accession>A0A938XTG3</accession>
<name>A0A938XTG3_9FIRM</name>
<keyword evidence="1 2" id="KW-0819">tRNA processing</keyword>
<dbReference type="EC" id="6.3.4.-" evidence="2"/>
<comment type="caution">
    <text evidence="2">Lacks conserved residue(s) required for the propagation of feature annotation.</text>
</comment>
<comment type="catalytic activity">
    <reaction evidence="2">
        <text>cytidine(34) in elongator tRNA(Met) + acetate + ATP = N(4)-acetylcytidine(34) in elongator tRNA(Met) + AMP + diphosphate</text>
        <dbReference type="Rhea" id="RHEA:58144"/>
        <dbReference type="Rhea" id="RHEA-COMP:10693"/>
        <dbReference type="Rhea" id="RHEA-COMP:10694"/>
        <dbReference type="ChEBI" id="CHEBI:30089"/>
        <dbReference type="ChEBI" id="CHEBI:30616"/>
        <dbReference type="ChEBI" id="CHEBI:33019"/>
        <dbReference type="ChEBI" id="CHEBI:74900"/>
        <dbReference type="ChEBI" id="CHEBI:82748"/>
        <dbReference type="ChEBI" id="CHEBI:456215"/>
    </reaction>
</comment>
<comment type="function">
    <text evidence="2">Catalyzes the formation of N(4)-acetylcytidine (ac(4)C) at the wobble position of elongator tRNA(Met), using acetate and ATP as substrates. First activates an acetate ion to form acetyladenylate (Ac-AMP) and then transfers the acetyl group to tRNA to form ac(4)C34.</text>
</comment>
<comment type="caution">
    <text evidence="3">The sequence shown here is derived from an EMBL/GenBank/DDBJ whole genome shotgun (WGS) entry which is preliminary data.</text>
</comment>
<feature type="binding site" evidence="2">
    <location>
        <position position="102"/>
    </location>
    <ligand>
        <name>ATP</name>
        <dbReference type="ChEBI" id="CHEBI:30616"/>
    </ligand>
</feature>
<evidence type="ECO:0000313" key="3">
    <source>
        <dbReference type="EMBL" id="MBM7556579.1"/>
    </source>
</evidence>
<sequence length="429" mass="48355">MKILGIITEYNPFHNGHQIHLQESIAESGADASICIMSGSFLQRGTPALINQWARTEMALEQGVNLVIQLPISYSIRSAEHFAFGSVKLLDATNIVDSLCFGSESGKIQPLQFLGQLLAQEPPQLSELIQKKLESNLSYPQARAAAVGEYLQKQNTEIDLSQHQIAEILHNSNNILGIEYIKALTKLNSSIKPLTIQRQGADYNTQHLEQVSSATAIRKQIKKYQENNDPLITDQLQETMPATTVNILEKEFTAGRGPIYPQDLSNPLLAILRRNSRAKFKNYEDVRGGLENRIKDAALNSSSWVELINKIKTKRFTQTRIQRILAQILLNLKENSLREFDQAGGPLYFRILGFNQQGKELLHKIKSQGDLPLISRVANHFKSNYQPQNLLQKMLSFDVQATNIYNLAYPNHKWKPGNSDYKQAPIIKA</sequence>
<dbReference type="GO" id="GO:0006400">
    <property type="term" value="P:tRNA modification"/>
    <property type="evidence" value="ECO:0007669"/>
    <property type="project" value="UniProtKB-UniRule"/>
</dbReference>
<dbReference type="NCBIfam" id="NF010191">
    <property type="entry name" value="PRK13670.1"/>
    <property type="match status" value="1"/>
</dbReference>
<keyword evidence="2" id="KW-0963">Cytoplasm</keyword>
<dbReference type="Proteomes" id="UP000774000">
    <property type="component" value="Unassembled WGS sequence"/>
</dbReference>
<dbReference type="PANTHER" id="PTHR37825:SF1">
    <property type="entry name" value="TRNA(MET) CYTIDINE ACETATE LIGASE"/>
    <property type="match status" value="1"/>
</dbReference>
<keyword evidence="2" id="KW-0547">Nucleotide-binding</keyword>
<proteinExistence type="inferred from homology"/>
<dbReference type="Pfam" id="PF05636">
    <property type="entry name" value="HIGH_NTase1"/>
    <property type="match status" value="1"/>
</dbReference>
<dbReference type="HAMAP" id="MF_01539">
    <property type="entry name" value="TmcAL"/>
    <property type="match status" value="1"/>
</dbReference>
<dbReference type="GO" id="GO:0005737">
    <property type="term" value="C:cytoplasm"/>
    <property type="evidence" value="ECO:0007669"/>
    <property type="project" value="UniProtKB-SubCell"/>
</dbReference>
<dbReference type="SUPFAM" id="SSF52374">
    <property type="entry name" value="Nucleotidylyl transferase"/>
    <property type="match status" value="1"/>
</dbReference>
<comment type="subcellular location">
    <subcellularLocation>
        <location evidence="2">Cytoplasm</location>
    </subcellularLocation>
</comment>
<dbReference type="InterPro" id="IPR014729">
    <property type="entry name" value="Rossmann-like_a/b/a_fold"/>
</dbReference>
<dbReference type="AlphaFoldDB" id="A0A938XTG3"/>
<keyword evidence="4" id="KW-1185">Reference proteome</keyword>
<evidence type="ECO:0000313" key="4">
    <source>
        <dbReference type="Proteomes" id="UP000774000"/>
    </source>
</evidence>
<keyword evidence="2" id="KW-0067">ATP-binding</keyword>
<dbReference type="GO" id="GO:0005524">
    <property type="term" value="F:ATP binding"/>
    <property type="evidence" value="ECO:0007669"/>
    <property type="project" value="UniProtKB-KW"/>
</dbReference>
<feature type="binding site" evidence="2">
    <location>
        <position position="173"/>
    </location>
    <ligand>
        <name>ATP</name>
        <dbReference type="ChEBI" id="CHEBI:30616"/>
    </ligand>
</feature>
<dbReference type="Gene3D" id="3.40.50.620">
    <property type="entry name" value="HUPs"/>
    <property type="match status" value="1"/>
</dbReference>
<dbReference type="InterPro" id="IPR008513">
    <property type="entry name" value="tRNA(Met)_cyd_acetate_ligase"/>
</dbReference>
<dbReference type="GO" id="GO:0000049">
    <property type="term" value="F:tRNA binding"/>
    <property type="evidence" value="ECO:0007669"/>
    <property type="project" value="UniProtKB-KW"/>
</dbReference>
<dbReference type="GO" id="GO:0016879">
    <property type="term" value="F:ligase activity, forming carbon-nitrogen bonds"/>
    <property type="evidence" value="ECO:0007669"/>
    <property type="project" value="UniProtKB-UniRule"/>
</dbReference>
<keyword evidence="2" id="KW-0694">RNA-binding</keyword>
<gene>
    <name evidence="2" type="primary">tmcAL</name>
    <name evidence="3" type="ORF">JOC47_001430</name>
</gene>
<keyword evidence="2" id="KW-0820">tRNA-binding</keyword>
<evidence type="ECO:0000256" key="2">
    <source>
        <dbReference type="HAMAP-Rule" id="MF_01539"/>
    </source>
</evidence>
<evidence type="ECO:0000256" key="1">
    <source>
        <dbReference type="ARBA" id="ARBA00022694"/>
    </source>
</evidence>